<feature type="transmembrane region" description="Helical" evidence="6">
    <location>
        <begin position="375"/>
        <end position="397"/>
    </location>
</feature>
<dbReference type="Gene3D" id="1.10.4160.10">
    <property type="entry name" value="Hydantoin permease"/>
    <property type="match status" value="1"/>
</dbReference>
<dbReference type="GO" id="GO:0015205">
    <property type="term" value="F:nucleobase transmembrane transporter activity"/>
    <property type="evidence" value="ECO:0007669"/>
    <property type="project" value="TreeGrafter"/>
</dbReference>
<keyword evidence="5 6" id="KW-0472">Membrane</keyword>
<dbReference type="RefSeq" id="WP_206939224.1">
    <property type="nucleotide sequence ID" value="NZ_JAFLNF010000002.1"/>
</dbReference>
<feature type="transmembrane region" description="Helical" evidence="6">
    <location>
        <begin position="456"/>
        <end position="473"/>
    </location>
</feature>
<comment type="caution">
    <text evidence="7">The sequence shown here is derived from an EMBL/GenBank/DDBJ whole genome shotgun (WGS) entry which is preliminary data.</text>
</comment>
<dbReference type="EMBL" id="JAFLNF010000002">
    <property type="protein sequence ID" value="MBO0345002.1"/>
    <property type="molecule type" value="Genomic_DNA"/>
</dbReference>
<dbReference type="InterPro" id="IPR001248">
    <property type="entry name" value="Pur-cyt_permease"/>
</dbReference>
<feature type="transmembrane region" description="Helical" evidence="6">
    <location>
        <begin position="271"/>
        <end position="294"/>
    </location>
</feature>
<feature type="transmembrane region" description="Helical" evidence="6">
    <location>
        <begin position="314"/>
        <end position="338"/>
    </location>
</feature>
<comment type="similarity">
    <text evidence="2">Belongs to the purine-cytosine permease (2.A.39) family.</text>
</comment>
<dbReference type="CDD" id="cd11555">
    <property type="entry name" value="SLC-NCS1sbd_u1"/>
    <property type="match status" value="1"/>
</dbReference>
<evidence type="ECO:0000256" key="5">
    <source>
        <dbReference type="ARBA" id="ARBA00023136"/>
    </source>
</evidence>
<feature type="transmembrane region" description="Helical" evidence="6">
    <location>
        <begin position="226"/>
        <end position="250"/>
    </location>
</feature>
<dbReference type="Proteomes" id="UP000664779">
    <property type="component" value="Unassembled WGS sequence"/>
</dbReference>
<keyword evidence="8" id="KW-1185">Reference proteome</keyword>
<feature type="transmembrane region" description="Helical" evidence="6">
    <location>
        <begin position="186"/>
        <end position="206"/>
    </location>
</feature>
<dbReference type="PANTHER" id="PTHR30618">
    <property type="entry name" value="NCS1 FAMILY PURINE/PYRIMIDINE TRANSPORTER"/>
    <property type="match status" value="1"/>
</dbReference>
<organism evidence="7 8">
    <name type="scientific">Roseibium limicola</name>
    <dbReference type="NCBI Taxonomy" id="2816037"/>
    <lineage>
        <taxon>Bacteria</taxon>
        <taxon>Pseudomonadati</taxon>
        <taxon>Pseudomonadota</taxon>
        <taxon>Alphaproteobacteria</taxon>
        <taxon>Hyphomicrobiales</taxon>
        <taxon>Stappiaceae</taxon>
        <taxon>Roseibium</taxon>
    </lineage>
</organism>
<feature type="transmembrane region" description="Helical" evidence="6">
    <location>
        <begin position="149"/>
        <end position="174"/>
    </location>
</feature>
<evidence type="ECO:0000313" key="8">
    <source>
        <dbReference type="Proteomes" id="UP000664779"/>
    </source>
</evidence>
<proteinExistence type="inferred from homology"/>
<feature type="transmembrane region" description="Helical" evidence="6">
    <location>
        <begin position="431"/>
        <end position="450"/>
    </location>
</feature>
<dbReference type="InterPro" id="IPR045225">
    <property type="entry name" value="Uracil/uridine/allantoin_perm"/>
</dbReference>
<evidence type="ECO:0000256" key="4">
    <source>
        <dbReference type="ARBA" id="ARBA00022989"/>
    </source>
</evidence>
<dbReference type="GO" id="GO:0005886">
    <property type="term" value="C:plasma membrane"/>
    <property type="evidence" value="ECO:0007669"/>
    <property type="project" value="TreeGrafter"/>
</dbReference>
<gene>
    <name evidence="7" type="ORF">J0X15_07220</name>
</gene>
<feature type="transmembrane region" description="Helical" evidence="6">
    <location>
        <begin position="350"/>
        <end position="369"/>
    </location>
</feature>
<comment type="subcellular location">
    <subcellularLocation>
        <location evidence="1">Membrane</location>
        <topology evidence="1">Multi-pass membrane protein</topology>
    </subcellularLocation>
</comment>
<dbReference type="Pfam" id="PF02133">
    <property type="entry name" value="Transp_cyt_pur"/>
    <property type="match status" value="1"/>
</dbReference>
<feature type="transmembrane region" description="Helical" evidence="6">
    <location>
        <begin position="111"/>
        <end position="137"/>
    </location>
</feature>
<feature type="transmembrane region" description="Helical" evidence="6">
    <location>
        <begin position="60"/>
        <end position="80"/>
    </location>
</feature>
<evidence type="ECO:0000313" key="7">
    <source>
        <dbReference type="EMBL" id="MBO0345002.1"/>
    </source>
</evidence>
<sequence>MANDLEIKGRDPSLYNEDLAPIPMSKRTWGWFEIFNVWANDVQSLFGYTLAASLFLSYGLNGWSVFAAILIAGFFVMWLVNLMGKPSVEYGIPFPVMARASMGVRGANFPAIVRAIVAIFWYGAQTYFASTAVALLIHALVEDPGEGAAMFLGMTGIDWVAFLLVWAFQIWLFWNGIDWIARFLNWAGPFVYLVMILLAGVIWYKAGGGLLTEMGNIFQGTSDYDGSTFGAFMAVVGTMIAYFAAVVINYGDFSRFVRSEAEMKKGNLLGLPLNIAFFSLIALIVTAGTVVVFGESLTEPTEIIERVDSVALTVVAAIMFFAATVGINLVANFIPPAYDLANLMPSKISFRVGGLITSGFALIIGGLWVSTISQIGIFNFVNTLGAILAPVYGIMIVDYYMIKGGKLDVENLFSADPSGEYFYDNGWNKTALITFALAGVFSVATVWVPALSVLSGFAWVIGAALGGGVYWVLAKR</sequence>
<protein>
    <submittedName>
        <fullName evidence="7">NCS1 family nucleobase:cation symporter-1</fullName>
    </submittedName>
</protein>
<accession>A0A939EN91</accession>
<evidence type="ECO:0000256" key="2">
    <source>
        <dbReference type="ARBA" id="ARBA00008974"/>
    </source>
</evidence>
<evidence type="ECO:0000256" key="6">
    <source>
        <dbReference type="SAM" id="Phobius"/>
    </source>
</evidence>
<evidence type="ECO:0000256" key="1">
    <source>
        <dbReference type="ARBA" id="ARBA00004141"/>
    </source>
</evidence>
<dbReference type="PANTHER" id="PTHR30618:SF6">
    <property type="entry name" value="NCS1 FAMILY NUCLEOBASE:CATION SYMPORTER-1"/>
    <property type="match status" value="1"/>
</dbReference>
<name>A0A939EN91_9HYPH</name>
<keyword evidence="4 6" id="KW-1133">Transmembrane helix</keyword>
<keyword evidence="3 6" id="KW-0812">Transmembrane</keyword>
<reference evidence="7" key="1">
    <citation type="submission" date="2021-03" db="EMBL/GenBank/DDBJ databases">
        <title>Roseibium sp. CAU 1637 isolated from Incheon.</title>
        <authorList>
            <person name="Kim W."/>
        </authorList>
    </citation>
    <scope>NUCLEOTIDE SEQUENCE</scope>
    <source>
        <strain evidence="7">CAU 1637</strain>
    </source>
</reference>
<dbReference type="AlphaFoldDB" id="A0A939EN91"/>
<evidence type="ECO:0000256" key="3">
    <source>
        <dbReference type="ARBA" id="ARBA00022692"/>
    </source>
</evidence>